<dbReference type="EMBL" id="CP065050">
    <property type="protein sequence ID" value="QPI61512.1"/>
    <property type="molecule type" value="Genomic_DNA"/>
</dbReference>
<dbReference type="PANTHER" id="PTHR10151">
    <property type="entry name" value="ECTONUCLEOTIDE PYROPHOSPHATASE/PHOSPHODIESTERASE"/>
    <property type="match status" value="1"/>
</dbReference>
<keyword evidence="3" id="KW-1185">Reference proteome</keyword>
<name>A0ABX6WJA5_STRMQ</name>
<dbReference type="InterPro" id="IPR017850">
    <property type="entry name" value="Alkaline_phosphatase_core_sf"/>
</dbReference>
<proteinExistence type="predicted"/>
<gene>
    <name evidence="2" type="ORF">I1A49_01710</name>
</gene>
<evidence type="ECO:0000256" key="1">
    <source>
        <dbReference type="SAM" id="MobiDB-lite"/>
    </source>
</evidence>
<feature type="region of interest" description="Disordered" evidence="1">
    <location>
        <begin position="488"/>
        <end position="526"/>
    </location>
</feature>
<dbReference type="Gene3D" id="3.40.720.10">
    <property type="entry name" value="Alkaline Phosphatase, subunit A"/>
    <property type="match status" value="2"/>
</dbReference>
<dbReference type="SUPFAM" id="SSF53649">
    <property type="entry name" value="Alkaline phosphatase-like"/>
    <property type="match status" value="1"/>
</dbReference>
<accession>A0ABX6WJA5</accession>
<dbReference type="PANTHER" id="PTHR10151:SF120">
    <property type="entry name" value="BIS(5'-ADENOSYL)-TRIPHOSPHATASE"/>
    <property type="match status" value="1"/>
</dbReference>
<sequence length="526" mass="55396">MDGHTARRAPQWPLRKERTIPATPLTLIAVIDGLRPAALSASTTPFLSRLADEGCSYDHAVAAFPALTRTNAATLATGCHPGRTGVFGNRVWHPELGHLNTAVADDVRRLRGAGAMPQASVAERLSRSGRSTVVVGNGSAGCTYLLNPGSDAGHGARIASVGPEHEVHRCVPSDVRAAIEELGPRPASDDEALEWAVAAGVVSITTRAPDLLIFWSGQPDTAHHATGLTSTTSTEAIRRTDRAVRTLHTAVLDTGRECNLILTADHGFCETIESPELTGTLDRIAERSGLPPNGFVPTFNSGAVFGYFEPGTAPRLRADMTARIVQEPWAGPVFCADAHCPDGAFPLSLAVSGDSPFTPDLVITMRTEPTDQCGPADPPARALHARADGTQPYSGVHGTVHPADMRIPLILHGPAFKAHTRRDEPAGPADIAATAYTLVTGAPLDDVDGRVLTESLRDVTDAPGLLVEERTIRRGDASVSVRRTGSHSYLVGGVSGHRTPPEHRDPAQGLAEPAASGRQADSGNEE</sequence>
<evidence type="ECO:0000313" key="2">
    <source>
        <dbReference type="EMBL" id="QPI61512.1"/>
    </source>
</evidence>
<dbReference type="Proteomes" id="UP000663421">
    <property type="component" value="Chromosome"/>
</dbReference>
<reference evidence="2 3" key="1">
    <citation type="submission" date="2020-11" db="EMBL/GenBank/DDBJ databases">
        <title>Complete genome sequence unveiled secondary metabolic potentials in Streptomyces solisilvae HNM0141.</title>
        <authorList>
            <person name="Huang X."/>
        </authorList>
    </citation>
    <scope>NUCLEOTIDE SEQUENCE [LARGE SCALE GENOMIC DNA]</scope>
    <source>
        <strain evidence="2 3">HNM0141</strain>
    </source>
</reference>
<dbReference type="Pfam" id="PF01663">
    <property type="entry name" value="Phosphodiest"/>
    <property type="match status" value="1"/>
</dbReference>
<dbReference type="InterPro" id="IPR002591">
    <property type="entry name" value="Phosphodiest/P_Trfase"/>
</dbReference>
<evidence type="ECO:0000313" key="3">
    <source>
        <dbReference type="Proteomes" id="UP000663421"/>
    </source>
</evidence>
<protein>
    <submittedName>
        <fullName evidence="2">Alkaline phosphatase family protein</fullName>
    </submittedName>
</protein>
<organism evidence="2 3">
    <name type="scientific">Streptomyces malaysiensis</name>
    <dbReference type="NCBI Taxonomy" id="92644"/>
    <lineage>
        <taxon>Bacteria</taxon>
        <taxon>Bacillati</taxon>
        <taxon>Actinomycetota</taxon>
        <taxon>Actinomycetes</taxon>
        <taxon>Kitasatosporales</taxon>
        <taxon>Streptomycetaceae</taxon>
        <taxon>Streptomyces</taxon>
        <taxon>Streptomyces violaceusniger group</taxon>
    </lineage>
</organism>